<dbReference type="OrthoDB" id="10251154at2759"/>
<organism evidence="11 12">
    <name type="scientific">Xylaria flabelliformis</name>
    <dbReference type="NCBI Taxonomy" id="2512241"/>
    <lineage>
        <taxon>Eukaryota</taxon>
        <taxon>Fungi</taxon>
        <taxon>Dikarya</taxon>
        <taxon>Ascomycota</taxon>
        <taxon>Pezizomycotina</taxon>
        <taxon>Sordariomycetes</taxon>
        <taxon>Xylariomycetidae</taxon>
        <taxon>Xylariales</taxon>
        <taxon>Xylariaceae</taxon>
        <taxon>Xylaria</taxon>
    </lineage>
</organism>
<sequence length="547" mass="62217">METNNGARVVDEARTSLIPKHDREKRRREKEAQRDYGRGRRVNTKTIKDKKLRRNLQALESKYKEAALKAKDAEILLEGTSGYLEPETELERTYKVRQDEIQDSVAIATAQKRFDLTLNELGPYVFDYSRNGRDLLLGGRKGHIASMDWRQGKLNCEFQVNEIVRDYMAIAQKKNVYIYDGAGVELHCLNQHREVSHLEFLPYHFLLVTLGASGHLKYQDVSTGQLVSEIATKLGPPASLAQNPYNAVCFSGHNNGQIQLWSPSCSSSNGPLVKLLAHKGPVRSMSIDRGSGMQMLTKAEGRYMVSTGQDCKMAVWDIRQFRVVNEYFTRQPASSVAISDRGITAVGWGTRTTMWQGLFTKHAAEQTKVQSPYLTWGGEGRRVERVKWCPLEDVLGIGHDEGFSSIIVPGAGEPNMDVTEVNPFETVKERQDSEVRSLLNKLQPEMIALDPTFIGNLDLRSEEQRQAERDLDAKPVDVEAEIRKKARGKNSALRRYLRKQRAKNIIDEKRLKVDEMWKEQQQQQREQQKKEKEADLGPALARFAKKD</sequence>
<evidence type="ECO:0000256" key="2">
    <source>
        <dbReference type="ARBA" id="ARBA00004604"/>
    </source>
</evidence>
<evidence type="ECO:0000256" key="8">
    <source>
        <dbReference type="SAM" id="Coils"/>
    </source>
</evidence>
<reference evidence="12" key="1">
    <citation type="submission" date="2019-06" db="EMBL/GenBank/DDBJ databases">
        <title>Draft genome sequence of the griseofulvin-producing fungus Xylaria cubensis strain G536.</title>
        <authorList>
            <person name="Mead M.E."/>
            <person name="Raja H.A."/>
            <person name="Steenwyk J.L."/>
            <person name="Knowles S.L."/>
            <person name="Oberlies N.H."/>
            <person name="Rokas A."/>
        </authorList>
    </citation>
    <scope>NUCLEOTIDE SEQUENCE [LARGE SCALE GENOMIC DNA]</scope>
    <source>
        <strain evidence="12">G536</strain>
    </source>
</reference>
<evidence type="ECO:0000256" key="1">
    <source>
        <dbReference type="ARBA" id="ARBA00004099"/>
    </source>
</evidence>
<dbReference type="PANTHER" id="PTHR14085">
    <property type="entry name" value="WD-REPEAT PROTEIN BING4"/>
    <property type="match status" value="1"/>
</dbReference>
<dbReference type="EMBL" id="VFLP01000038">
    <property type="protein sequence ID" value="TRX92186.1"/>
    <property type="molecule type" value="Genomic_DNA"/>
</dbReference>
<evidence type="ECO:0000256" key="4">
    <source>
        <dbReference type="ARBA" id="ARBA00022574"/>
    </source>
</evidence>
<keyword evidence="3" id="KW-0698">rRNA processing</keyword>
<keyword evidence="8" id="KW-0175">Coiled coil</keyword>
<gene>
    <name evidence="11" type="ORF">FHL15_006801</name>
</gene>
<dbReference type="STRING" id="2512241.A0A553HW48"/>
<keyword evidence="6" id="KW-0539">Nucleus</keyword>
<dbReference type="SMART" id="SM00320">
    <property type="entry name" value="WD40"/>
    <property type="match status" value="3"/>
</dbReference>
<comment type="function">
    <text evidence="1">Involved in nucleolar processing of pre-18S ribosomal RNA.</text>
</comment>
<feature type="compositionally biased region" description="Basic and acidic residues" evidence="9">
    <location>
        <begin position="526"/>
        <end position="535"/>
    </location>
</feature>
<dbReference type="SUPFAM" id="SSF50978">
    <property type="entry name" value="WD40 repeat-like"/>
    <property type="match status" value="1"/>
</dbReference>
<name>A0A553HW48_9PEZI</name>
<evidence type="ECO:0000256" key="5">
    <source>
        <dbReference type="ARBA" id="ARBA00022737"/>
    </source>
</evidence>
<dbReference type="GO" id="GO:0032040">
    <property type="term" value="C:small-subunit processome"/>
    <property type="evidence" value="ECO:0007669"/>
    <property type="project" value="TreeGrafter"/>
</dbReference>
<dbReference type="SMART" id="SM01033">
    <property type="entry name" value="BING4CT"/>
    <property type="match status" value="1"/>
</dbReference>
<dbReference type="InterPro" id="IPR036322">
    <property type="entry name" value="WD40_repeat_dom_sf"/>
</dbReference>
<feature type="region of interest" description="Disordered" evidence="9">
    <location>
        <begin position="516"/>
        <end position="547"/>
    </location>
</feature>
<dbReference type="Pfam" id="PF08149">
    <property type="entry name" value="BING4CT"/>
    <property type="match status" value="1"/>
</dbReference>
<comment type="subcellular location">
    <subcellularLocation>
        <location evidence="2">Nucleus</location>
        <location evidence="2">Nucleolus</location>
    </subcellularLocation>
</comment>
<keyword evidence="12" id="KW-1185">Reference proteome</keyword>
<accession>A0A553HW48</accession>
<dbReference type="InterPro" id="IPR012952">
    <property type="entry name" value="BING4_C_dom"/>
</dbReference>
<dbReference type="FunFam" id="2.130.10.10:FF:000378">
    <property type="entry name" value="U3 small nucleolar RNA-associated protein 7"/>
    <property type="match status" value="1"/>
</dbReference>
<evidence type="ECO:0000259" key="10">
    <source>
        <dbReference type="SMART" id="SM01033"/>
    </source>
</evidence>
<feature type="region of interest" description="Disordered" evidence="9">
    <location>
        <begin position="1"/>
        <end position="44"/>
    </location>
</feature>
<comment type="caution">
    <text evidence="11">The sequence shown here is derived from an EMBL/GenBank/DDBJ whole genome shotgun (WGS) entry which is preliminary data.</text>
</comment>
<dbReference type="GO" id="GO:0000462">
    <property type="term" value="P:maturation of SSU-rRNA from tricistronic rRNA transcript (SSU-rRNA, 5.8S rRNA, LSU-rRNA)"/>
    <property type="evidence" value="ECO:0007669"/>
    <property type="project" value="TreeGrafter"/>
</dbReference>
<dbReference type="GO" id="GO:0030686">
    <property type="term" value="C:90S preribosome"/>
    <property type="evidence" value="ECO:0007669"/>
    <property type="project" value="TreeGrafter"/>
</dbReference>
<feature type="coiled-coil region" evidence="8">
    <location>
        <begin position="49"/>
        <end position="76"/>
    </location>
</feature>
<feature type="compositionally biased region" description="Basic and acidic residues" evidence="9">
    <location>
        <begin position="29"/>
        <end position="38"/>
    </location>
</feature>
<feature type="domain" description="BING4 C-terminal" evidence="10">
    <location>
        <begin position="372"/>
        <end position="451"/>
    </location>
</feature>
<protein>
    <recommendedName>
        <fullName evidence="7">U three protein 7</fullName>
    </recommendedName>
</protein>
<dbReference type="InterPro" id="IPR015943">
    <property type="entry name" value="WD40/YVTN_repeat-like_dom_sf"/>
</dbReference>
<evidence type="ECO:0000313" key="12">
    <source>
        <dbReference type="Proteomes" id="UP000319160"/>
    </source>
</evidence>
<dbReference type="Proteomes" id="UP000319160">
    <property type="component" value="Unassembled WGS sequence"/>
</dbReference>
<keyword evidence="4" id="KW-0853">WD repeat</keyword>
<keyword evidence="5" id="KW-0677">Repeat</keyword>
<dbReference type="AlphaFoldDB" id="A0A553HW48"/>
<proteinExistence type="predicted"/>
<dbReference type="InterPro" id="IPR040315">
    <property type="entry name" value="WDR46/Utp7"/>
</dbReference>
<evidence type="ECO:0000313" key="11">
    <source>
        <dbReference type="EMBL" id="TRX92186.1"/>
    </source>
</evidence>
<dbReference type="Gene3D" id="2.130.10.10">
    <property type="entry name" value="YVTN repeat-like/Quinoprotein amine dehydrogenase"/>
    <property type="match status" value="1"/>
</dbReference>
<dbReference type="PANTHER" id="PTHR14085:SF3">
    <property type="entry name" value="WD REPEAT-CONTAINING PROTEIN 46"/>
    <property type="match status" value="1"/>
</dbReference>
<dbReference type="InterPro" id="IPR001680">
    <property type="entry name" value="WD40_rpt"/>
</dbReference>
<evidence type="ECO:0000256" key="6">
    <source>
        <dbReference type="ARBA" id="ARBA00023242"/>
    </source>
</evidence>
<evidence type="ECO:0000256" key="3">
    <source>
        <dbReference type="ARBA" id="ARBA00022552"/>
    </source>
</evidence>
<feature type="compositionally biased region" description="Basic and acidic residues" evidence="9">
    <location>
        <begin position="9"/>
        <end position="22"/>
    </location>
</feature>
<evidence type="ECO:0000256" key="9">
    <source>
        <dbReference type="SAM" id="MobiDB-lite"/>
    </source>
</evidence>
<evidence type="ECO:0000256" key="7">
    <source>
        <dbReference type="ARBA" id="ARBA00076453"/>
    </source>
</evidence>